<evidence type="ECO:0008006" key="3">
    <source>
        <dbReference type="Google" id="ProtNLM"/>
    </source>
</evidence>
<name>A0A6S6U032_9BACT</name>
<dbReference type="AlphaFoldDB" id="A0A6S6U032"/>
<feature type="transmembrane region" description="Helical" evidence="1">
    <location>
        <begin position="6"/>
        <end position="25"/>
    </location>
</feature>
<protein>
    <recommendedName>
        <fullName evidence="3">Type II secretion system protein M</fullName>
    </recommendedName>
</protein>
<organism evidence="2">
    <name type="scientific">uncultured Sulfurovum sp</name>
    <dbReference type="NCBI Taxonomy" id="269237"/>
    <lineage>
        <taxon>Bacteria</taxon>
        <taxon>Pseudomonadati</taxon>
        <taxon>Campylobacterota</taxon>
        <taxon>Epsilonproteobacteria</taxon>
        <taxon>Campylobacterales</taxon>
        <taxon>Sulfurovaceae</taxon>
        <taxon>Sulfurovum</taxon>
        <taxon>environmental samples</taxon>
    </lineage>
</organism>
<gene>
    <name evidence="2" type="ORF">HELGO_WM9659</name>
</gene>
<accession>A0A6S6U032</accession>
<reference evidence="2" key="1">
    <citation type="submission" date="2020-01" db="EMBL/GenBank/DDBJ databases">
        <authorList>
            <person name="Meier V. D."/>
            <person name="Meier V D."/>
        </authorList>
    </citation>
    <scope>NUCLEOTIDE SEQUENCE</scope>
    <source>
        <strain evidence="2">HLG_WM_MAG_01</strain>
    </source>
</reference>
<proteinExistence type="predicted"/>
<keyword evidence="1" id="KW-0812">Transmembrane</keyword>
<evidence type="ECO:0000256" key="1">
    <source>
        <dbReference type="SAM" id="Phobius"/>
    </source>
</evidence>
<dbReference type="EMBL" id="CACVAS010000168">
    <property type="protein sequence ID" value="CAA6828025.1"/>
    <property type="molecule type" value="Genomic_DNA"/>
</dbReference>
<keyword evidence="1" id="KW-0472">Membrane</keyword>
<sequence length="133" mass="15291">MNLKQYQNEIIVIIAFILMLGTFSYKHYYVSAQVKEAEKTALTLSELKEVVGLKKIWGNKNITKKVTALEKMIVASKVKWNKKGKKVTATYTGLSDSELNKLTTKMLNIPIEITLLDIQKNESLYNVEFKCKW</sequence>
<keyword evidence="1" id="KW-1133">Transmembrane helix</keyword>
<evidence type="ECO:0000313" key="2">
    <source>
        <dbReference type="EMBL" id="CAA6828025.1"/>
    </source>
</evidence>